<dbReference type="PANTHER" id="PTHR23133">
    <property type="entry name" value="IMIDAZOLEGLYCEROL-PHOSPHATE DEHYDRATASE HIS7"/>
    <property type="match status" value="1"/>
</dbReference>
<evidence type="ECO:0000313" key="6">
    <source>
        <dbReference type="Proteomes" id="UP000826725"/>
    </source>
</evidence>
<dbReference type="EMBL" id="AP024086">
    <property type="protein sequence ID" value="BCL61140.1"/>
    <property type="molecule type" value="Genomic_DNA"/>
</dbReference>
<accession>A0A8D5FP14</accession>
<dbReference type="InterPro" id="IPR000807">
    <property type="entry name" value="ImidazoleglycerolP_deHydtase"/>
</dbReference>
<dbReference type="Proteomes" id="UP000826725">
    <property type="component" value="Chromosome"/>
</dbReference>
<keyword evidence="3" id="KW-0368">Histidine biosynthesis</keyword>
<dbReference type="FunFam" id="3.30.230.40:FF:000003">
    <property type="entry name" value="Imidazoleglycerol-phosphate dehydratase HisB"/>
    <property type="match status" value="1"/>
</dbReference>
<evidence type="ECO:0000313" key="5">
    <source>
        <dbReference type="EMBL" id="BCL61140.1"/>
    </source>
</evidence>
<keyword evidence="4" id="KW-0456">Lyase</keyword>
<protein>
    <recommendedName>
        <fullName evidence="7">Imidazoleglycerol-phosphate dehydratase</fullName>
    </recommendedName>
</protein>
<dbReference type="Pfam" id="PF00475">
    <property type="entry name" value="IGPD"/>
    <property type="match status" value="1"/>
</dbReference>
<organism evidence="5 6">
    <name type="scientific">Desulfomarina profundi</name>
    <dbReference type="NCBI Taxonomy" id="2772557"/>
    <lineage>
        <taxon>Bacteria</taxon>
        <taxon>Pseudomonadati</taxon>
        <taxon>Thermodesulfobacteriota</taxon>
        <taxon>Desulfobulbia</taxon>
        <taxon>Desulfobulbales</taxon>
        <taxon>Desulfobulbaceae</taxon>
        <taxon>Desulfomarina</taxon>
    </lineage>
</organism>
<evidence type="ECO:0000256" key="2">
    <source>
        <dbReference type="ARBA" id="ARBA00022605"/>
    </source>
</evidence>
<evidence type="ECO:0000256" key="4">
    <source>
        <dbReference type="ARBA" id="ARBA00023239"/>
    </source>
</evidence>
<dbReference type="GO" id="GO:0000105">
    <property type="term" value="P:L-histidine biosynthetic process"/>
    <property type="evidence" value="ECO:0007669"/>
    <property type="project" value="UniProtKB-KW"/>
</dbReference>
<proteinExistence type="predicted"/>
<evidence type="ECO:0008006" key="7">
    <source>
        <dbReference type="Google" id="ProtNLM"/>
    </source>
</evidence>
<keyword evidence="2" id="KW-0028">Amino-acid biosynthesis</keyword>
<dbReference type="GO" id="GO:0004424">
    <property type="term" value="F:imidazoleglycerol-phosphate dehydratase activity"/>
    <property type="evidence" value="ECO:0007669"/>
    <property type="project" value="InterPro"/>
</dbReference>
<dbReference type="PANTHER" id="PTHR23133:SF2">
    <property type="entry name" value="IMIDAZOLEGLYCEROL-PHOSPHATE DEHYDRATASE"/>
    <property type="match status" value="1"/>
</dbReference>
<comment type="pathway">
    <text evidence="1">Amino-acid biosynthesis; L-histidine biosynthesis; L-histidine from 5-phospho-alpha-D-ribose 1-diphosphate: step 6/9.</text>
</comment>
<name>A0A8D5FP14_9BACT</name>
<dbReference type="PROSITE" id="PS00954">
    <property type="entry name" value="IGP_DEHYDRATASE_1"/>
    <property type="match status" value="1"/>
</dbReference>
<evidence type="ECO:0000256" key="1">
    <source>
        <dbReference type="ARBA" id="ARBA00005047"/>
    </source>
</evidence>
<sequence length="93" mass="10154">MDGIKITRSSRVARKTRETEIEIDLALDGEGKADIDTGVPFLDHMLTLFSVHGFFNVTIRGNGDTEVDDHHTVEDIGICFGQVIAETLGIKPG</sequence>
<dbReference type="InterPro" id="IPR020565">
    <property type="entry name" value="ImidazoleglycerP_deHydtase_CS"/>
</dbReference>
<dbReference type="KEGG" id="dbk:DGMP_18330"/>
<gene>
    <name evidence="5" type="ORF">DGMP_18330</name>
</gene>
<dbReference type="AlphaFoldDB" id="A0A8D5FP14"/>
<keyword evidence="6" id="KW-1185">Reference proteome</keyword>
<evidence type="ECO:0000256" key="3">
    <source>
        <dbReference type="ARBA" id="ARBA00023102"/>
    </source>
</evidence>
<reference evidence="5" key="1">
    <citation type="submission" date="2020-09" db="EMBL/GenBank/DDBJ databases">
        <title>Desulfogranum mesoprofundum gen. nov., sp. nov., a novel mesophilic, sulfate-reducing chemolithoautotroph isolated from a deep-sea hydrothermal vent chimney in the Suiyo Seamount.</title>
        <authorList>
            <person name="Hashimoto Y."/>
            <person name="Nakagawa S."/>
        </authorList>
    </citation>
    <scope>NUCLEOTIDE SEQUENCE</scope>
    <source>
        <strain evidence="5">KT2</strain>
    </source>
</reference>